<feature type="domain" description="DUF6036" evidence="1">
    <location>
        <begin position="30"/>
        <end position="183"/>
    </location>
</feature>
<dbReference type="RefSeq" id="WP_042730929.1">
    <property type="nucleotide sequence ID" value="NZ_JXNZ01000162.1"/>
</dbReference>
<reference evidence="2 3" key="1">
    <citation type="submission" date="2015-01" db="EMBL/GenBank/DDBJ databases">
        <title>Draft Genome Sequence of the Biocontrol and Plant Growth-Promoting Rhizobacteria (PGPR) Pseudomonas fluorescens UM270.</title>
        <authorList>
            <person name="Hernandez-Salmeron J.E."/>
            <person name="Santoyo G."/>
            <person name="Moreno-Hagelsieb G."/>
            <person name="Hernandez-Leon R."/>
        </authorList>
    </citation>
    <scope>NUCLEOTIDE SEQUENCE [LARGE SCALE GENOMIC DNA]</scope>
    <source>
        <strain evidence="2 3">UM270</strain>
    </source>
</reference>
<dbReference type="Pfam" id="PF19502">
    <property type="entry name" value="DUF6036"/>
    <property type="match status" value="1"/>
</dbReference>
<organism evidence="2 3">
    <name type="scientific">Pseudomonas fluorescens</name>
    <dbReference type="NCBI Taxonomy" id="294"/>
    <lineage>
        <taxon>Bacteria</taxon>
        <taxon>Pseudomonadati</taxon>
        <taxon>Pseudomonadota</taxon>
        <taxon>Gammaproteobacteria</taxon>
        <taxon>Pseudomonadales</taxon>
        <taxon>Pseudomonadaceae</taxon>
        <taxon>Pseudomonas</taxon>
    </lineage>
</organism>
<dbReference type="InterPro" id="IPR045792">
    <property type="entry name" value="DUF6036"/>
</dbReference>
<accession>A0A0D0PC06</accession>
<dbReference type="OrthoDB" id="5865827at2"/>
<dbReference type="PATRIC" id="fig|294.124.peg.3471"/>
<dbReference type="AlphaFoldDB" id="A0A0D0PC06"/>
<protein>
    <recommendedName>
        <fullName evidence="1">DUF6036 domain-containing protein</fullName>
    </recommendedName>
</protein>
<dbReference type="Proteomes" id="UP000032101">
    <property type="component" value="Unassembled WGS sequence"/>
</dbReference>
<comment type="caution">
    <text evidence="2">The sequence shown here is derived from an EMBL/GenBank/DDBJ whole genome shotgun (WGS) entry which is preliminary data.</text>
</comment>
<sequence>MEMPEMITPRLNTRTALGQALVSMFKSVEAELTSESAKPGAVKVMVFGGCAVHLYTNHRVSTDVDAEIYEASLPDGFDLRMLLAQVPEQFRDEKSGRLMELNYDLQYNTSFGPIHEDYWVRSLTLEEFPVESPLHVHIAAPIDIAISKLDRATDQDIGDIMALLRAGFILSSELRRLALQAIDVYVGNKEPPTSVLNHILQNYLEDTDDEAF</sequence>
<evidence type="ECO:0000259" key="1">
    <source>
        <dbReference type="Pfam" id="PF19502"/>
    </source>
</evidence>
<dbReference type="EMBL" id="JXNZ01000162">
    <property type="protein sequence ID" value="KIQ58212.1"/>
    <property type="molecule type" value="Genomic_DNA"/>
</dbReference>
<evidence type="ECO:0000313" key="2">
    <source>
        <dbReference type="EMBL" id="KIQ58212.1"/>
    </source>
</evidence>
<evidence type="ECO:0000313" key="3">
    <source>
        <dbReference type="Proteomes" id="UP000032101"/>
    </source>
</evidence>
<proteinExistence type="predicted"/>
<gene>
    <name evidence="2" type="ORF">RL74_16830</name>
</gene>
<name>A0A0D0PC06_PSEFL</name>